<comment type="caution">
    <text evidence="5">The sequence shown here is derived from an EMBL/GenBank/DDBJ whole genome shotgun (WGS) entry which is preliminary data.</text>
</comment>
<feature type="disulfide bond" evidence="2">
    <location>
        <begin position="389"/>
        <end position="407"/>
    </location>
</feature>
<dbReference type="PANTHER" id="PTHR24652:SF67">
    <property type="entry name" value="LOW-DENSITY LIPOPROTEIN RECEPTOR CLASS A DOMAIN-CONTAINING PROTEIN 2"/>
    <property type="match status" value="1"/>
</dbReference>
<keyword evidence="4" id="KW-0812">Transmembrane</keyword>
<feature type="region of interest" description="Disordered" evidence="3">
    <location>
        <begin position="496"/>
        <end position="518"/>
    </location>
</feature>
<dbReference type="EMBL" id="ASGP02000001">
    <property type="protein sequence ID" value="KAH9526701.1"/>
    <property type="molecule type" value="Genomic_DNA"/>
</dbReference>
<evidence type="ECO:0000256" key="1">
    <source>
        <dbReference type="ARBA" id="ARBA00023157"/>
    </source>
</evidence>
<dbReference type="InterPro" id="IPR023415">
    <property type="entry name" value="LDLR_class-A_CS"/>
</dbReference>
<keyword evidence="4" id="KW-1133">Transmembrane helix</keyword>
<dbReference type="SUPFAM" id="SSF57424">
    <property type="entry name" value="LDL receptor-like module"/>
    <property type="match status" value="1"/>
</dbReference>
<feature type="region of interest" description="Disordered" evidence="3">
    <location>
        <begin position="586"/>
        <end position="621"/>
    </location>
</feature>
<dbReference type="Proteomes" id="UP000790347">
    <property type="component" value="Unassembled WGS sequence"/>
</dbReference>
<dbReference type="InterPro" id="IPR036055">
    <property type="entry name" value="LDL_receptor-like_sf"/>
</dbReference>
<feature type="transmembrane region" description="Helical" evidence="4">
    <location>
        <begin position="72"/>
        <end position="95"/>
    </location>
</feature>
<dbReference type="CDD" id="cd00112">
    <property type="entry name" value="LDLa"/>
    <property type="match status" value="1"/>
</dbReference>
<feature type="compositionally biased region" description="Basic and acidic residues" evidence="3">
    <location>
        <begin position="434"/>
        <end position="444"/>
    </location>
</feature>
<evidence type="ECO:0000313" key="5">
    <source>
        <dbReference type="EMBL" id="KAH9526701.1"/>
    </source>
</evidence>
<reference evidence="5" key="1">
    <citation type="submission" date="2013-05" db="EMBL/GenBank/DDBJ databases">
        <authorList>
            <person name="Yim A.K.Y."/>
            <person name="Chan T.F."/>
            <person name="Ji K.M."/>
            <person name="Liu X.Y."/>
            <person name="Zhou J.W."/>
            <person name="Li R.Q."/>
            <person name="Yang K.Y."/>
            <person name="Li J."/>
            <person name="Li M."/>
            <person name="Law P.T.W."/>
            <person name="Wu Y.L."/>
            <person name="Cai Z.L."/>
            <person name="Qin H."/>
            <person name="Bao Y."/>
            <person name="Leung R.K.K."/>
            <person name="Ng P.K.S."/>
            <person name="Zou J."/>
            <person name="Zhong X.J."/>
            <person name="Ran P.X."/>
            <person name="Zhong N.S."/>
            <person name="Liu Z.G."/>
            <person name="Tsui S.K.W."/>
        </authorList>
    </citation>
    <scope>NUCLEOTIDE SEQUENCE</scope>
    <source>
        <strain evidence="5">Derf</strain>
        <tissue evidence="5">Whole organism</tissue>
    </source>
</reference>
<proteinExistence type="predicted"/>
<feature type="transmembrane region" description="Helical" evidence="4">
    <location>
        <begin position="143"/>
        <end position="160"/>
    </location>
</feature>
<dbReference type="InterPro" id="IPR042333">
    <property type="entry name" value="LRAD2/Mig-13-like"/>
</dbReference>
<dbReference type="PROSITE" id="PS50068">
    <property type="entry name" value="LDLRA_2"/>
    <property type="match status" value="1"/>
</dbReference>
<name>A0A922IAJ7_DERFA</name>
<dbReference type="InterPro" id="IPR002172">
    <property type="entry name" value="LDrepeatLR_classA_rpt"/>
</dbReference>
<dbReference type="AlphaFoldDB" id="A0A922IAJ7"/>
<keyword evidence="4" id="KW-0472">Membrane</keyword>
<keyword evidence="6" id="KW-1185">Reference proteome</keyword>
<feature type="transmembrane region" description="Helical" evidence="4">
    <location>
        <begin position="553"/>
        <end position="575"/>
    </location>
</feature>
<reference evidence="5" key="2">
    <citation type="journal article" date="2022" name="Res Sq">
        <title>Comparative Genomics Reveals Insights into the Divergent Evolution of Astigmatic Mites and Household Pest Adaptations.</title>
        <authorList>
            <person name="Xiong Q."/>
            <person name="Wan A.T.-Y."/>
            <person name="Liu X.-Y."/>
            <person name="Fung C.S.-H."/>
            <person name="Xiao X."/>
            <person name="Malainual N."/>
            <person name="Hou J."/>
            <person name="Wang L."/>
            <person name="Wang M."/>
            <person name="Yang K."/>
            <person name="Cui Y."/>
            <person name="Leung E."/>
            <person name="Nong W."/>
            <person name="Shin S.-K."/>
            <person name="Au S."/>
            <person name="Jeong K.Y."/>
            <person name="Chew F.T."/>
            <person name="Hui J."/>
            <person name="Leung T.F."/>
            <person name="Tungtrongchitr A."/>
            <person name="Zhong N."/>
            <person name="Liu Z."/>
            <person name="Tsui S."/>
        </authorList>
    </citation>
    <scope>NUCLEOTIDE SEQUENCE</scope>
    <source>
        <strain evidence="5">Derf</strain>
        <tissue evidence="5">Whole organism</tissue>
    </source>
</reference>
<evidence type="ECO:0000256" key="2">
    <source>
        <dbReference type="PROSITE-ProRule" id="PRU00124"/>
    </source>
</evidence>
<accession>A0A922IAJ7</accession>
<dbReference type="PROSITE" id="PS01209">
    <property type="entry name" value="LDLRA_1"/>
    <property type="match status" value="1"/>
</dbReference>
<sequence length="621" mass="70069">MTDQSMVTAIITTTAATGFKNKQLPHLKSLSFELFVSKFEIWIQNSIRAIFSIPIVALAIIIIIVIPRLWTLAILCSILIMTFIVVISSLLLLFIQSSSSLLLCLRKIMLSSLWWKNRPRQQQQQHYYDRPLNDGQLMMRMRMVISLMVSLIITIVWPSSSFHRSSYLSANLFSITLVHAEPVVVNQQQSQQPNYIEYNLADYCTETTWSDYPGRHLIRLEKSLKIRLPSILDFQFNETHRQRMGFYRPGIYPNPMENHLNNNNHQQQKHQSQPPFVPYCLLSFTVDYGHRIYAEGLATGLITGGKEWFTETLHFSRRTSTSSSPAIGLKNSQPPEIGTFTISTTKNALTLVFEQLHVGPFSFHLILTPFRDAKPEFMFRCESEHEYQCTNERCIAKYLACDHHNNCGDYSDEHMNCMSRIPTSSLPPGFIPPDGRDSGGREEDYWPPTSPSQPQQPTSPQLPTFPIDSDFDTDRTHEIGGSFDDGDTIPEYIDVPFPGNGDRHKTTHVGGPTKPKPMNGFHGVEVHTGGGFLGDLFRFDSERTSNVVKVVRYLLALLIIIILVTLINFLIWCLITKRDQSFMATASSPAPVEGSTTGGGSSPPPSSSQQPQLPPISVISV</sequence>
<gene>
    <name evidence="5" type="ORF">DERF_000765</name>
</gene>
<feature type="compositionally biased region" description="Low complexity" evidence="3">
    <location>
        <begin position="452"/>
        <end position="466"/>
    </location>
</feature>
<dbReference type="PANTHER" id="PTHR24652">
    <property type="entry name" value="LOW-DENSITY LIPOPROTEIN RECEPTOR CLASS A DOMAIN-CONTAINING PROTEIN 2"/>
    <property type="match status" value="1"/>
</dbReference>
<evidence type="ECO:0000256" key="3">
    <source>
        <dbReference type="SAM" id="MobiDB-lite"/>
    </source>
</evidence>
<feature type="transmembrane region" description="Helical" evidence="4">
    <location>
        <begin position="47"/>
        <end position="66"/>
    </location>
</feature>
<evidence type="ECO:0000313" key="6">
    <source>
        <dbReference type="Proteomes" id="UP000790347"/>
    </source>
</evidence>
<dbReference type="Pfam" id="PF00057">
    <property type="entry name" value="Ldl_recept_a"/>
    <property type="match status" value="1"/>
</dbReference>
<keyword evidence="1 2" id="KW-1015">Disulfide bond</keyword>
<organism evidence="5 6">
    <name type="scientific">Dermatophagoides farinae</name>
    <name type="common">American house dust mite</name>
    <dbReference type="NCBI Taxonomy" id="6954"/>
    <lineage>
        <taxon>Eukaryota</taxon>
        <taxon>Metazoa</taxon>
        <taxon>Ecdysozoa</taxon>
        <taxon>Arthropoda</taxon>
        <taxon>Chelicerata</taxon>
        <taxon>Arachnida</taxon>
        <taxon>Acari</taxon>
        <taxon>Acariformes</taxon>
        <taxon>Sarcoptiformes</taxon>
        <taxon>Astigmata</taxon>
        <taxon>Psoroptidia</taxon>
        <taxon>Analgoidea</taxon>
        <taxon>Pyroglyphidae</taxon>
        <taxon>Dermatophagoidinae</taxon>
        <taxon>Dermatophagoides</taxon>
    </lineage>
</organism>
<comment type="caution">
    <text evidence="2">Lacks conserved residue(s) required for the propagation of feature annotation.</text>
</comment>
<dbReference type="SMART" id="SM00192">
    <property type="entry name" value="LDLa"/>
    <property type="match status" value="1"/>
</dbReference>
<evidence type="ECO:0000256" key="4">
    <source>
        <dbReference type="SAM" id="Phobius"/>
    </source>
</evidence>
<protein>
    <submittedName>
        <fullName evidence="5">Uncharacterized protein</fullName>
    </submittedName>
</protein>
<feature type="region of interest" description="Disordered" evidence="3">
    <location>
        <begin position="421"/>
        <end position="470"/>
    </location>
</feature>
<dbReference type="Gene3D" id="4.10.400.10">
    <property type="entry name" value="Low-density Lipoprotein Receptor"/>
    <property type="match status" value="1"/>
</dbReference>